<feature type="region of interest" description="Disordered" evidence="2">
    <location>
        <begin position="72"/>
        <end position="109"/>
    </location>
</feature>
<feature type="domain" description="Pseudouridine synthase RsuA/RluA-like" evidence="3">
    <location>
        <begin position="221"/>
        <end position="453"/>
    </location>
</feature>
<dbReference type="GO" id="GO:0009982">
    <property type="term" value="F:pseudouridine synthase activity"/>
    <property type="evidence" value="ECO:0007669"/>
    <property type="project" value="InterPro"/>
</dbReference>
<dbReference type="SUPFAM" id="SSF55120">
    <property type="entry name" value="Pseudouridine synthase"/>
    <property type="match status" value="1"/>
</dbReference>
<keyword evidence="5" id="KW-1185">Reference proteome</keyword>
<dbReference type="InParanoid" id="C1E9U3"/>
<dbReference type="OrthoDB" id="418349at2759"/>
<dbReference type="GO" id="GO:0003723">
    <property type="term" value="F:RNA binding"/>
    <property type="evidence" value="ECO:0007669"/>
    <property type="project" value="InterPro"/>
</dbReference>
<evidence type="ECO:0000256" key="1">
    <source>
        <dbReference type="ARBA" id="ARBA00010876"/>
    </source>
</evidence>
<dbReference type="InterPro" id="IPR020103">
    <property type="entry name" value="PsdUridine_synth_cat_dom_sf"/>
</dbReference>
<reference evidence="4 5" key="1">
    <citation type="journal article" date="2009" name="Science">
        <title>Green evolution and dynamic adaptations revealed by genomes of the marine picoeukaryotes Micromonas.</title>
        <authorList>
            <person name="Worden A.Z."/>
            <person name="Lee J.H."/>
            <person name="Mock T."/>
            <person name="Rouze P."/>
            <person name="Simmons M.P."/>
            <person name="Aerts A.L."/>
            <person name="Allen A.E."/>
            <person name="Cuvelier M.L."/>
            <person name="Derelle E."/>
            <person name="Everett M.V."/>
            <person name="Foulon E."/>
            <person name="Grimwood J."/>
            <person name="Gundlach H."/>
            <person name="Henrissat B."/>
            <person name="Napoli C."/>
            <person name="McDonald S.M."/>
            <person name="Parker M.S."/>
            <person name="Rombauts S."/>
            <person name="Salamov A."/>
            <person name="Von Dassow P."/>
            <person name="Badger J.H."/>
            <person name="Coutinho P.M."/>
            <person name="Demir E."/>
            <person name="Dubchak I."/>
            <person name="Gentemann C."/>
            <person name="Eikrem W."/>
            <person name="Gready J.E."/>
            <person name="John U."/>
            <person name="Lanier W."/>
            <person name="Lindquist E.A."/>
            <person name="Lucas S."/>
            <person name="Mayer K.F."/>
            <person name="Moreau H."/>
            <person name="Not F."/>
            <person name="Otillar R."/>
            <person name="Panaud O."/>
            <person name="Pangilinan J."/>
            <person name="Paulsen I."/>
            <person name="Piegu B."/>
            <person name="Poliakov A."/>
            <person name="Robbens S."/>
            <person name="Schmutz J."/>
            <person name="Toulza E."/>
            <person name="Wyss T."/>
            <person name="Zelensky A."/>
            <person name="Zhou K."/>
            <person name="Armbrust E.V."/>
            <person name="Bhattacharya D."/>
            <person name="Goodenough U.W."/>
            <person name="Van de Peer Y."/>
            <person name="Grigoriev I.V."/>
        </authorList>
    </citation>
    <scope>NUCLEOTIDE SEQUENCE [LARGE SCALE GENOMIC DNA]</scope>
    <source>
        <strain evidence="5">RCC299 / NOUM17</strain>
    </source>
</reference>
<accession>C1E9U3</accession>
<organism evidence="4 5">
    <name type="scientific">Micromonas commoda (strain RCC299 / NOUM17 / CCMP2709)</name>
    <name type="common">Picoplanktonic green alga</name>
    <dbReference type="NCBI Taxonomy" id="296587"/>
    <lineage>
        <taxon>Eukaryota</taxon>
        <taxon>Viridiplantae</taxon>
        <taxon>Chlorophyta</taxon>
        <taxon>Mamiellophyceae</taxon>
        <taxon>Mamiellales</taxon>
        <taxon>Mamiellaceae</taxon>
        <taxon>Micromonas</taxon>
    </lineage>
</organism>
<dbReference type="KEGG" id="mis:MICPUN_50885"/>
<gene>
    <name evidence="4" type="ORF">MICPUN_50885</name>
</gene>
<dbReference type="RefSeq" id="XP_002503482.1">
    <property type="nucleotide sequence ID" value="XM_002503436.1"/>
</dbReference>
<evidence type="ECO:0000259" key="3">
    <source>
        <dbReference type="Pfam" id="PF00849"/>
    </source>
</evidence>
<proteinExistence type="inferred from homology"/>
<dbReference type="eggNOG" id="KOG1919">
    <property type="taxonomic scope" value="Eukaryota"/>
</dbReference>
<dbReference type="AlphaFoldDB" id="C1E9U3"/>
<comment type="similarity">
    <text evidence="1">Belongs to the pseudouridine synthase RluA family.</text>
</comment>
<name>C1E9U3_MICCC</name>
<dbReference type="Gene3D" id="3.30.2350.10">
    <property type="entry name" value="Pseudouridine synthase"/>
    <property type="match status" value="1"/>
</dbReference>
<feature type="region of interest" description="Disordered" evidence="2">
    <location>
        <begin position="1"/>
        <end position="23"/>
    </location>
</feature>
<dbReference type="Pfam" id="PF00849">
    <property type="entry name" value="PseudoU_synth_2"/>
    <property type="match status" value="1"/>
</dbReference>
<dbReference type="Proteomes" id="UP000002009">
    <property type="component" value="Chromosome 7"/>
</dbReference>
<dbReference type="PANTHER" id="PTHR21600">
    <property type="entry name" value="MITOCHONDRIAL RNA PSEUDOURIDINE SYNTHASE"/>
    <property type="match status" value="1"/>
</dbReference>
<dbReference type="STRING" id="296587.C1E9U3"/>
<feature type="compositionally biased region" description="Low complexity" evidence="2">
    <location>
        <begin position="1"/>
        <end position="11"/>
    </location>
</feature>
<protein>
    <recommendedName>
        <fullName evidence="3">Pseudouridine synthase RsuA/RluA-like domain-containing protein</fullName>
    </recommendedName>
</protein>
<evidence type="ECO:0000313" key="5">
    <source>
        <dbReference type="Proteomes" id="UP000002009"/>
    </source>
</evidence>
<evidence type="ECO:0000313" key="4">
    <source>
        <dbReference type="EMBL" id="ACO64740.1"/>
    </source>
</evidence>
<dbReference type="GeneID" id="8245126"/>
<dbReference type="InterPro" id="IPR006145">
    <property type="entry name" value="PsdUridine_synth_RsuA/RluA"/>
</dbReference>
<evidence type="ECO:0000256" key="2">
    <source>
        <dbReference type="SAM" id="MobiDB-lite"/>
    </source>
</evidence>
<dbReference type="OMA" id="YGPHIRW"/>
<sequence>MAASSPSSSPLPGGGDDARGDTYDEQLAIVRALKSSGAGAERMRVATARLAELKRAGWVPRFTPSRKFAMHSTAAGGSGATGDDAHRDGDDTTAVGEKKRKASRRGGPTVTCPACRQLVKASHPDQFREHLRKCAPDAVSAVAKDQWRDVAAAVDAVEAHEATLLEDARRLSFRDGRTREEVAIALGVSPDRVRSTLRRASRAVPLVADPTPLDVIHEDDDVLVVNKPPGLRFHPVHRFEGNSLLSRAIGHVRRSGRDDDRLDGDAAGDGHAHVPHVVHRLDMDTSGVCVLVKRPELVDGFARQFRGDAGERRAVKEYLAIGVGAAPPGVTGCVVKADWKPPEASGNEQTTAAEFIGVEFTVDAHVGPHASIPEARAVHRPPPTPERIPKRNGSGGDPDAPKPARTDVRIVSSSRVPIDVNDDGDVMQSLTAVLARVRLHTGRTHQIRVHMAHADLPILSDPLYGPHIRWDGASPCADASTSAILPPGVDADVWGGPRWLGRQALHAARLTLRHPETNEEMTFEARAPEDMRGACVALGLDPDAW</sequence>
<dbReference type="PANTHER" id="PTHR21600:SF87">
    <property type="entry name" value="RNA PSEUDOURIDYLATE SYNTHASE DOMAIN-CONTAINING PROTEIN 1"/>
    <property type="match status" value="1"/>
</dbReference>
<dbReference type="GO" id="GO:0000455">
    <property type="term" value="P:enzyme-directed rRNA pseudouridine synthesis"/>
    <property type="evidence" value="ECO:0007669"/>
    <property type="project" value="TreeGrafter"/>
</dbReference>
<dbReference type="InterPro" id="IPR050188">
    <property type="entry name" value="RluA_PseudoU_synthase"/>
</dbReference>
<dbReference type="CDD" id="cd02869">
    <property type="entry name" value="PseudoU_synth_RluA_like"/>
    <property type="match status" value="1"/>
</dbReference>
<feature type="region of interest" description="Disordered" evidence="2">
    <location>
        <begin position="372"/>
        <end position="405"/>
    </location>
</feature>
<dbReference type="EMBL" id="CP001328">
    <property type="protein sequence ID" value="ACO64740.1"/>
    <property type="molecule type" value="Genomic_DNA"/>
</dbReference>